<dbReference type="PANTHER" id="PTHR16675">
    <property type="entry name" value="MHC CLASS I-RELATED"/>
    <property type="match status" value="1"/>
</dbReference>
<keyword evidence="5" id="KW-0325">Glycoprotein</keyword>
<protein>
    <submittedName>
        <fullName evidence="8">Class I histocompatibility antigen, Gogo-C*0202 alpha chain</fullName>
    </submittedName>
</protein>
<keyword evidence="6" id="KW-0732">Signal</keyword>
<dbReference type="InterPro" id="IPR050208">
    <property type="entry name" value="MHC_class-I_related"/>
</dbReference>
<dbReference type="Proteomes" id="UP000710432">
    <property type="component" value="Unassembled WGS sequence"/>
</dbReference>
<dbReference type="GO" id="GO:0030670">
    <property type="term" value="C:phagocytic vesicle membrane"/>
    <property type="evidence" value="ECO:0007669"/>
    <property type="project" value="UniProtKB-ARBA"/>
</dbReference>
<comment type="subcellular location">
    <subcellularLocation>
        <location evidence="1">Membrane</location>
        <topology evidence="1">Single-pass membrane protein</topology>
    </subcellularLocation>
</comment>
<name>A0A8J6H0G8_MICOH</name>
<dbReference type="GO" id="GO:0042605">
    <property type="term" value="F:peptide antigen binding"/>
    <property type="evidence" value="ECO:0007669"/>
    <property type="project" value="TreeGrafter"/>
</dbReference>
<reference evidence="8" key="1">
    <citation type="submission" date="2020-03" db="EMBL/GenBank/DDBJ databases">
        <title>Studies in the Genomics of Life Span.</title>
        <authorList>
            <person name="Glass D."/>
        </authorList>
    </citation>
    <scope>NUCLEOTIDE SEQUENCE</scope>
    <source>
        <strain evidence="8">LTLLF</strain>
        <tissue evidence="8">Muscle</tissue>
    </source>
</reference>
<evidence type="ECO:0000256" key="1">
    <source>
        <dbReference type="ARBA" id="ARBA00004167"/>
    </source>
</evidence>
<dbReference type="GO" id="GO:0005615">
    <property type="term" value="C:extracellular space"/>
    <property type="evidence" value="ECO:0007669"/>
    <property type="project" value="TreeGrafter"/>
</dbReference>
<accession>A0A8J6H0G8</accession>
<evidence type="ECO:0000256" key="4">
    <source>
        <dbReference type="ARBA" id="ARBA00023136"/>
    </source>
</evidence>
<keyword evidence="2" id="KW-0490">MHC I</keyword>
<dbReference type="EMBL" id="JAATJU010000520">
    <property type="protein sequence ID" value="KAH0520605.1"/>
    <property type="molecule type" value="Genomic_DNA"/>
</dbReference>
<evidence type="ECO:0000256" key="3">
    <source>
        <dbReference type="ARBA" id="ARBA00022859"/>
    </source>
</evidence>
<evidence type="ECO:0000256" key="6">
    <source>
        <dbReference type="SAM" id="SignalP"/>
    </source>
</evidence>
<dbReference type="PANTHER" id="PTHR16675:SF251">
    <property type="entry name" value="HLA CLASS I HISTOCOMPATIBILITY ANTIGEN, C ALPHA CHAIN"/>
    <property type="match status" value="1"/>
</dbReference>
<keyword evidence="3" id="KW-0391">Immunity</keyword>
<evidence type="ECO:0000313" key="9">
    <source>
        <dbReference type="Proteomes" id="UP000710432"/>
    </source>
</evidence>
<feature type="chain" id="PRO_5035252776" evidence="6">
    <location>
        <begin position="18"/>
        <end position="71"/>
    </location>
</feature>
<dbReference type="GO" id="GO:0042612">
    <property type="term" value="C:MHC class I protein complex"/>
    <property type="evidence" value="ECO:0007669"/>
    <property type="project" value="UniProtKB-KW"/>
</dbReference>
<evidence type="ECO:0000259" key="7">
    <source>
        <dbReference type="Pfam" id="PF00129"/>
    </source>
</evidence>
<sequence>MAPHWLLLLLAAALVQTQTREGSHSLRYFSTIVSRPGLGEPRFISVGYVDDTQFVRYDSDAETPREEPRAP</sequence>
<feature type="domain" description="MHC class I-like antigen recognition-like" evidence="7">
    <location>
        <begin position="22"/>
        <end position="71"/>
    </location>
</feature>
<dbReference type="InterPro" id="IPR037055">
    <property type="entry name" value="MHC_I-like_Ag-recog_sf"/>
</dbReference>
<evidence type="ECO:0000313" key="8">
    <source>
        <dbReference type="EMBL" id="KAH0520605.1"/>
    </source>
</evidence>
<dbReference type="GO" id="GO:0006955">
    <property type="term" value="P:immune response"/>
    <property type="evidence" value="ECO:0007669"/>
    <property type="project" value="TreeGrafter"/>
</dbReference>
<dbReference type="GO" id="GO:0002486">
    <property type="term" value="P:antigen processing and presentation of endogenous peptide antigen via MHC class I via ER pathway, TAP-independent"/>
    <property type="evidence" value="ECO:0007669"/>
    <property type="project" value="TreeGrafter"/>
</dbReference>
<dbReference type="GO" id="GO:0005102">
    <property type="term" value="F:signaling receptor binding"/>
    <property type="evidence" value="ECO:0007669"/>
    <property type="project" value="TreeGrafter"/>
</dbReference>
<dbReference type="GO" id="GO:0001916">
    <property type="term" value="P:positive regulation of T cell mediated cytotoxicity"/>
    <property type="evidence" value="ECO:0007669"/>
    <property type="project" value="TreeGrafter"/>
</dbReference>
<dbReference type="InterPro" id="IPR011161">
    <property type="entry name" value="MHC_I-like_Ag-recog"/>
</dbReference>
<dbReference type="InterPro" id="IPR011162">
    <property type="entry name" value="MHC_I/II-like_Ag-recog"/>
</dbReference>
<dbReference type="SUPFAM" id="SSF54452">
    <property type="entry name" value="MHC antigen-recognition domain"/>
    <property type="match status" value="1"/>
</dbReference>
<organism evidence="8 9">
    <name type="scientific">Microtus ochrogaster</name>
    <name type="common">Prairie vole</name>
    <dbReference type="NCBI Taxonomy" id="79684"/>
    <lineage>
        <taxon>Eukaryota</taxon>
        <taxon>Metazoa</taxon>
        <taxon>Chordata</taxon>
        <taxon>Craniata</taxon>
        <taxon>Vertebrata</taxon>
        <taxon>Euteleostomi</taxon>
        <taxon>Mammalia</taxon>
        <taxon>Eutheria</taxon>
        <taxon>Euarchontoglires</taxon>
        <taxon>Glires</taxon>
        <taxon>Rodentia</taxon>
        <taxon>Myomorpha</taxon>
        <taxon>Muroidea</taxon>
        <taxon>Cricetidae</taxon>
        <taxon>Arvicolinae</taxon>
        <taxon>Microtus</taxon>
    </lineage>
</organism>
<dbReference type="GO" id="GO:0098553">
    <property type="term" value="C:lumenal side of endoplasmic reticulum membrane"/>
    <property type="evidence" value="ECO:0007669"/>
    <property type="project" value="UniProtKB-ARBA"/>
</dbReference>
<dbReference type="GO" id="GO:0002476">
    <property type="term" value="P:antigen processing and presentation of endogenous peptide antigen via MHC class Ib"/>
    <property type="evidence" value="ECO:0007669"/>
    <property type="project" value="TreeGrafter"/>
</dbReference>
<keyword evidence="4" id="KW-0472">Membrane</keyword>
<gene>
    <name evidence="8" type="ORF">LTLLF_205500</name>
</gene>
<proteinExistence type="predicted"/>
<comment type="caution">
    <text evidence="8">The sequence shown here is derived from an EMBL/GenBank/DDBJ whole genome shotgun (WGS) entry which is preliminary data.</text>
</comment>
<dbReference type="Gene3D" id="3.30.500.10">
    <property type="entry name" value="MHC class I-like antigen recognition-like"/>
    <property type="match status" value="1"/>
</dbReference>
<dbReference type="GO" id="GO:0009897">
    <property type="term" value="C:external side of plasma membrane"/>
    <property type="evidence" value="ECO:0007669"/>
    <property type="project" value="TreeGrafter"/>
</dbReference>
<evidence type="ECO:0000256" key="5">
    <source>
        <dbReference type="ARBA" id="ARBA00023180"/>
    </source>
</evidence>
<dbReference type="Pfam" id="PF00129">
    <property type="entry name" value="MHC_I"/>
    <property type="match status" value="1"/>
</dbReference>
<evidence type="ECO:0000256" key="2">
    <source>
        <dbReference type="ARBA" id="ARBA00022451"/>
    </source>
</evidence>
<feature type="signal peptide" evidence="6">
    <location>
        <begin position="1"/>
        <end position="17"/>
    </location>
</feature>
<dbReference type="AlphaFoldDB" id="A0A8J6H0G8"/>